<evidence type="ECO:0000313" key="3">
    <source>
        <dbReference type="Proteomes" id="UP000324209"/>
    </source>
</evidence>
<proteinExistence type="predicted"/>
<dbReference type="KEGG" id="ock:EXM22_01855"/>
<accession>A0A5C1QJM3</accession>
<dbReference type="Proteomes" id="UP000324209">
    <property type="component" value="Chromosome"/>
</dbReference>
<dbReference type="RefSeq" id="WP_149484877.1">
    <property type="nucleotide sequence ID" value="NZ_CP036150.1"/>
</dbReference>
<protein>
    <submittedName>
        <fullName evidence="2">Uncharacterized protein</fullName>
    </submittedName>
</protein>
<dbReference type="OrthoDB" id="9900481at2"/>
<evidence type="ECO:0000256" key="1">
    <source>
        <dbReference type="SAM" id="MobiDB-lite"/>
    </source>
</evidence>
<gene>
    <name evidence="2" type="ORF">EXM22_01855</name>
</gene>
<feature type="compositionally biased region" description="Basic and acidic residues" evidence="1">
    <location>
        <begin position="43"/>
        <end position="63"/>
    </location>
</feature>
<evidence type="ECO:0000313" key="2">
    <source>
        <dbReference type="EMBL" id="QEN06794.1"/>
    </source>
</evidence>
<reference evidence="2 3" key="1">
    <citation type="submission" date="2019-02" db="EMBL/GenBank/DDBJ databases">
        <title>Complete Genome Sequence and Methylome Analysis of free living Spirochaetas.</title>
        <authorList>
            <person name="Fomenkov A."/>
            <person name="Dubinina G."/>
            <person name="Leshcheva N."/>
            <person name="Mikheeva N."/>
            <person name="Grabovich M."/>
            <person name="Vincze T."/>
            <person name="Roberts R.J."/>
        </authorList>
    </citation>
    <scope>NUCLEOTIDE SEQUENCE [LARGE SCALE GENOMIC DNA]</scope>
    <source>
        <strain evidence="2 3">K2</strain>
    </source>
</reference>
<sequence length="126" mass="14487">MSFLIKVKRWLTRGAFVLAGILGGVLGTALWSRWNEEQENEKEESHSAEDYENEQNRFEELEEISRRKREEIRSLPDADFDERYPSVSRHALDGGGRFVDRCRRYLQSRRSGPDSSGDHGNSPGGD</sequence>
<organism evidence="2 3">
    <name type="scientific">Oceanispirochaeta crateris</name>
    <dbReference type="NCBI Taxonomy" id="2518645"/>
    <lineage>
        <taxon>Bacteria</taxon>
        <taxon>Pseudomonadati</taxon>
        <taxon>Spirochaetota</taxon>
        <taxon>Spirochaetia</taxon>
        <taxon>Spirochaetales</taxon>
        <taxon>Spirochaetaceae</taxon>
        <taxon>Oceanispirochaeta</taxon>
    </lineage>
</organism>
<dbReference type="EMBL" id="CP036150">
    <property type="protein sequence ID" value="QEN06794.1"/>
    <property type="molecule type" value="Genomic_DNA"/>
</dbReference>
<dbReference type="AlphaFoldDB" id="A0A5C1QJM3"/>
<feature type="region of interest" description="Disordered" evidence="1">
    <location>
        <begin position="36"/>
        <end position="63"/>
    </location>
</feature>
<keyword evidence="3" id="KW-1185">Reference proteome</keyword>
<feature type="region of interest" description="Disordered" evidence="1">
    <location>
        <begin position="107"/>
        <end position="126"/>
    </location>
</feature>
<name>A0A5C1QJM3_9SPIO</name>